<name>A0ABT3CXY1_9BACT</name>
<evidence type="ECO:0000313" key="11">
    <source>
        <dbReference type="EMBL" id="MCV9388419.1"/>
    </source>
</evidence>
<organism evidence="11 12">
    <name type="scientific">Reichenbachiella ulvae</name>
    <dbReference type="NCBI Taxonomy" id="2980104"/>
    <lineage>
        <taxon>Bacteria</taxon>
        <taxon>Pseudomonadati</taxon>
        <taxon>Bacteroidota</taxon>
        <taxon>Cytophagia</taxon>
        <taxon>Cytophagales</taxon>
        <taxon>Reichenbachiellaceae</taxon>
        <taxon>Reichenbachiella</taxon>
    </lineage>
</organism>
<evidence type="ECO:0000259" key="10">
    <source>
        <dbReference type="Pfam" id="PF10099"/>
    </source>
</evidence>
<evidence type="ECO:0000256" key="1">
    <source>
        <dbReference type="ARBA" id="ARBA00004167"/>
    </source>
</evidence>
<keyword evidence="3" id="KW-1003">Cell membrane</keyword>
<dbReference type="RefSeq" id="WP_264139285.1">
    <property type="nucleotide sequence ID" value="NZ_JAOYOD010000001.1"/>
</dbReference>
<evidence type="ECO:0000256" key="6">
    <source>
        <dbReference type="ARBA" id="ARBA00023136"/>
    </source>
</evidence>
<proteinExistence type="predicted"/>
<evidence type="ECO:0000256" key="4">
    <source>
        <dbReference type="ARBA" id="ARBA00022692"/>
    </source>
</evidence>
<dbReference type="Pfam" id="PF10099">
    <property type="entry name" value="RskA_C"/>
    <property type="match status" value="1"/>
</dbReference>
<keyword evidence="12" id="KW-1185">Reference proteome</keyword>
<evidence type="ECO:0000256" key="7">
    <source>
        <dbReference type="ARBA" id="ARBA00029829"/>
    </source>
</evidence>
<dbReference type="InterPro" id="IPR018764">
    <property type="entry name" value="RskA_C"/>
</dbReference>
<comment type="caution">
    <text evidence="11">The sequence shown here is derived from an EMBL/GenBank/DDBJ whole genome shotgun (WGS) entry which is preliminary data.</text>
</comment>
<evidence type="ECO:0000256" key="3">
    <source>
        <dbReference type="ARBA" id="ARBA00022475"/>
    </source>
</evidence>
<dbReference type="PANTHER" id="PTHR37461">
    <property type="entry name" value="ANTI-SIGMA-K FACTOR RSKA"/>
    <property type="match status" value="1"/>
</dbReference>
<evidence type="ECO:0000256" key="8">
    <source>
        <dbReference type="ARBA" id="ARBA00030803"/>
    </source>
</evidence>
<protein>
    <recommendedName>
        <fullName evidence="8">Regulator of SigK</fullName>
    </recommendedName>
    <alternativeName>
        <fullName evidence="7">Sigma-K anti-sigma factor RskA</fullName>
    </alternativeName>
</protein>
<evidence type="ECO:0000256" key="9">
    <source>
        <dbReference type="SAM" id="Phobius"/>
    </source>
</evidence>
<gene>
    <name evidence="11" type="ORF">N7U62_17175</name>
</gene>
<comment type="subcellular location">
    <subcellularLocation>
        <location evidence="2">Cell membrane</location>
    </subcellularLocation>
    <subcellularLocation>
        <location evidence="1">Membrane</location>
        <topology evidence="1">Single-pass membrane protein</topology>
    </subcellularLocation>
</comment>
<evidence type="ECO:0000313" key="12">
    <source>
        <dbReference type="Proteomes" id="UP001300692"/>
    </source>
</evidence>
<keyword evidence="5 9" id="KW-1133">Transmembrane helix</keyword>
<reference evidence="11 12" key="1">
    <citation type="submission" date="2022-10" db="EMBL/GenBank/DDBJ databases">
        <title>Comparative genomics and taxonomic characterization of three novel marine species of genus Reichenbachiella exhibiting antioxidant and polysaccharide degradation activities.</title>
        <authorList>
            <person name="Muhammad N."/>
            <person name="Lee Y.-J."/>
            <person name="Ko J."/>
            <person name="Kim S.-G."/>
        </authorList>
    </citation>
    <scope>NUCLEOTIDE SEQUENCE [LARGE SCALE GENOMIC DNA]</scope>
    <source>
        <strain evidence="11 12">ABR2-5</strain>
    </source>
</reference>
<feature type="domain" description="Anti-sigma K factor RskA C-terminal" evidence="10">
    <location>
        <begin position="96"/>
        <end position="253"/>
    </location>
</feature>
<dbReference type="Gene3D" id="1.10.10.1320">
    <property type="entry name" value="Anti-sigma factor, zinc-finger domain"/>
    <property type="match status" value="1"/>
</dbReference>
<evidence type="ECO:0000256" key="2">
    <source>
        <dbReference type="ARBA" id="ARBA00004236"/>
    </source>
</evidence>
<evidence type="ECO:0000256" key="5">
    <source>
        <dbReference type="ARBA" id="ARBA00022989"/>
    </source>
</evidence>
<dbReference type="InterPro" id="IPR041916">
    <property type="entry name" value="Anti_sigma_zinc_sf"/>
</dbReference>
<dbReference type="EMBL" id="JAOYOD010000001">
    <property type="protein sequence ID" value="MCV9388419.1"/>
    <property type="molecule type" value="Genomic_DNA"/>
</dbReference>
<sequence>MKSKSNISQGDLELYALGMLSEEERMAIEQALSDPEIKAELDAIEEGLEAFAFANQMAPPADLKDKFMSQLEEEEEKPVIPLQPKVEKANSNRYWLAAAVSLAVISSALALLFFNKWQSTENQLAIAMQENSVLAENSQFTNQKLSAAENSLALMSNPEFEMIQLKGVEGSPELLSTVLWNPDTKETFLNIGNLKSLDENLQYQLWSIQDGQPVDAGVFDLDSSDYLIKMKNNEVPQAFAITIEPRGGSEVPTLDQMVVIGTIQS</sequence>
<dbReference type="Proteomes" id="UP001300692">
    <property type="component" value="Unassembled WGS sequence"/>
</dbReference>
<dbReference type="PANTHER" id="PTHR37461:SF1">
    <property type="entry name" value="ANTI-SIGMA-K FACTOR RSKA"/>
    <property type="match status" value="1"/>
</dbReference>
<keyword evidence="4 9" id="KW-0812">Transmembrane</keyword>
<accession>A0ABT3CXY1</accession>
<dbReference type="InterPro" id="IPR051474">
    <property type="entry name" value="Anti-sigma-K/W_factor"/>
</dbReference>
<keyword evidence="6 9" id="KW-0472">Membrane</keyword>
<feature type="transmembrane region" description="Helical" evidence="9">
    <location>
        <begin position="94"/>
        <end position="114"/>
    </location>
</feature>